<sequence length="773" mass="81577">MASGGAPRLSGRGNLWVVHPDDWAPESLLDTSERLATGDPGTATVLVATLPAELEELAELLAPAMRRSQKAGVRLLRLVMSGAGTEMSEQPSFARQLCDLWSLDVLAPDGRAVVVPGGTLFASCGSAIDGGWWHFSPGLTPRRIGMRYPEPRWQRAVERVNREVAAGHDVEHIPAGLLVRAIGREAEEAAAAALAVPMDPDRLVLLVDSEGADPVTPDALADVVAALPAQVRAAVRIAAADGAELLALGHQVADLLDLPIEIVNGLPAVLTDAGPYAEPRIVLLDERGEPTWQPYAETLACLPGSDGAPASTRIVAWRPPATGLSEGPEPGSLLLGDEWQVRVTAAGLWVGPLGGSPAAVDGRPRDAEMMSLELGMPGQWLSPSMWPSLERLLSELDDDVRNRTVMRLHGSCGAEGLRRLRRLAIRHGLAIAPGDRSSVAETRAPETPVHTILSPEPAPARASLAAKSRDMTSADDFAPPAPRVTVSSLPSALMEPAPAAAPERDDAVTASTTTPSAGLAVHVGRPGELPTGRDRQAEIDLVRRLATEAMRTHGEEAGRILMASSSPGGDAPPHAVQEDLALTLAYADSVATSLGRFAGVLSGAARGREALLARLDAGLHRLPVFRGVVVHGAPDTWDVHRIIPGMRMLCEGPVAAVPWEGEPLDMPAVRCMVWSETGRRPDMPRTTGQKAGVVILLAGTRLQVLAVEKDEDGWCVHLREIAADTTTPTGTTDGSDSQILSRLRELVRSAPARVAPRSPWPPGCSGSLSIVDR</sequence>
<reference evidence="2 3" key="1">
    <citation type="submission" date="2016-10" db="EMBL/GenBank/DDBJ databases">
        <authorList>
            <person name="de Groot N.N."/>
        </authorList>
    </citation>
    <scope>NUCLEOTIDE SEQUENCE [LARGE SCALE GENOMIC DNA]</scope>
    <source>
        <strain evidence="2 3">CGMCC 4.2022</strain>
    </source>
</reference>
<feature type="region of interest" description="Disordered" evidence="1">
    <location>
        <begin position="754"/>
        <end position="773"/>
    </location>
</feature>
<gene>
    <name evidence="2" type="ORF">SAMN05216259_12741</name>
</gene>
<evidence type="ECO:0000256" key="1">
    <source>
        <dbReference type="SAM" id="MobiDB-lite"/>
    </source>
</evidence>
<dbReference type="Proteomes" id="UP000199341">
    <property type="component" value="Unassembled WGS sequence"/>
</dbReference>
<name>A0A1H0SE50_9ACTN</name>
<proteinExistence type="predicted"/>
<accession>A0A1H0SE50</accession>
<dbReference type="STRING" id="310781.SAMN05216259_12741"/>
<evidence type="ECO:0000313" key="2">
    <source>
        <dbReference type="EMBL" id="SDP39967.1"/>
    </source>
</evidence>
<evidence type="ECO:0000313" key="3">
    <source>
        <dbReference type="Proteomes" id="UP000199341"/>
    </source>
</evidence>
<feature type="compositionally biased region" description="Low complexity" evidence="1">
    <location>
        <begin position="487"/>
        <end position="501"/>
    </location>
</feature>
<dbReference type="EMBL" id="FNIE01000027">
    <property type="protein sequence ID" value="SDP39967.1"/>
    <property type="molecule type" value="Genomic_DNA"/>
</dbReference>
<feature type="region of interest" description="Disordered" evidence="1">
    <location>
        <begin position="465"/>
        <end position="532"/>
    </location>
</feature>
<dbReference type="AlphaFoldDB" id="A0A1H0SE50"/>
<keyword evidence="3" id="KW-1185">Reference proteome</keyword>
<organism evidence="2 3">
    <name type="scientific">Actinacidiphila guanduensis</name>
    <dbReference type="NCBI Taxonomy" id="310781"/>
    <lineage>
        <taxon>Bacteria</taxon>
        <taxon>Bacillati</taxon>
        <taxon>Actinomycetota</taxon>
        <taxon>Actinomycetes</taxon>
        <taxon>Kitasatosporales</taxon>
        <taxon>Streptomycetaceae</taxon>
        <taxon>Actinacidiphila</taxon>
    </lineage>
</organism>
<protein>
    <submittedName>
        <fullName evidence="2">Uncharacterized protein</fullName>
    </submittedName>
</protein>
<dbReference type="Gene3D" id="3.90.176.10">
    <property type="entry name" value="Toxin ADP-ribosyltransferase, Chain A, domain 1"/>
    <property type="match status" value="1"/>
</dbReference>